<protein>
    <submittedName>
        <fullName evidence="2 3">Uncharacterized protein</fullName>
    </submittedName>
</protein>
<sequence length="411" mass="46859">MRPSSYLPLELVSRILDHTRPSSTGDVQAWRSHSIDLERHYSLVNSTWHSAAAEERMRHLVIDGGQSTISSLIRTFDRDQEVSPQQQQQQQLDQARPHLHDGEFDTSSDSVWGSASAGELGEEPLGQRAFPTHCVTSLFVLAFDNRPKFSTMLPLLSRLPRLRRIVFFRCLQLDFVQIGNLQVNLDELYCIDCFIIENPRFEHPSTPLRIRRLVLDSTLLPTTIPAALLPELTHLAQINVNGRSAASFTRDAWLAEFAPQLTSCALTLVGSGWHSDLPIIRAMRQIKVLDLFTPNAVGLPVAAILGPSPFECAIRSTIEFLRIEMTGYRFNTFVLWAQDNPPPNKLRYLSLRIQESVQDDARDNLLRVWAKVKITVVVVRENRRREEGYDELFWNRVERGYFDPILADPNP</sequence>
<proteinExistence type="predicted"/>
<dbReference type="EnsemblFungi" id="MVLG_01096T0">
    <property type="protein sequence ID" value="MVLG_01096T0"/>
    <property type="gene ID" value="MVLG_01096"/>
</dbReference>
<reference evidence="2" key="2">
    <citation type="submission" date="2010-11" db="EMBL/GenBank/DDBJ databases">
        <authorList>
            <consortium name="The Broad Institute Genome Sequencing Platform"/>
            <person name="Earl A."/>
            <person name="Ward D."/>
            <person name="Feldgarden M."/>
            <person name="Gevers D."/>
            <person name="Butler R."/>
            <person name="Young S.K."/>
            <person name="Zeng Q."/>
            <person name="Gargeya S."/>
            <person name="Fitzgerald M."/>
            <person name="Haas B."/>
            <person name="Abouelleil A."/>
            <person name="Alvarado L."/>
            <person name="Arachchi H.M."/>
            <person name="Berlin A."/>
            <person name="Brown A."/>
            <person name="Chapman S.B."/>
            <person name="Chen Z."/>
            <person name="Dunbar C."/>
            <person name="Freedman E."/>
            <person name="Gearin G."/>
            <person name="Gellesch M."/>
            <person name="Goldberg J."/>
            <person name="Griggs A."/>
            <person name="Gujja S."/>
            <person name="Heilman E."/>
            <person name="Heiman D."/>
            <person name="Howarth C."/>
            <person name="Larson L."/>
            <person name="Lui A."/>
            <person name="MacDonald P.J.P."/>
            <person name="Mehta T."/>
            <person name="Montmayeur A."/>
            <person name="Murphy C."/>
            <person name="Neiman D."/>
            <person name="Pearson M."/>
            <person name="Priest M."/>
            <person name="Roberts A."/>
            <person name="Saif S."/>
            <person name="Shea T."/>
            <person name="Shenoy N."/>
            <person name="Sisk P."/>
            <person name="Stolte C."/>
            <person name="Sykes S."/>
            <person name="White J."/>
            <person name="Yandava C."/>
            <person name="Wortman J."/>
            <person name="Nusbaum C."/>
            <person name="Birren B."/>
        </authorList>
    </citation>
    <scope>NUCLEOTIDE SEQUENCE</scope>
    <source>
        <strain evidence="2">P1A1 Lamole</strain>
    </source>
</reference>
<evidence type="ECO:0000313" key="2">
    <source>
        <dbReference type="EMBL" id="KDE08636.1"/>
    </source>
</evidence>
<dbReference type="InParanoid" id="U5H133"/>
<dbReference type="SUPFAM" id="SSF52058">
    <property type="entry name" value="L domain-like"/>
    <property type="match status" value="1"/>
</dbReference>
<dbReference type="EMBL" id="AEIJ01000096">
    <property type="status" value="NOT_ANNOTATED_CDS"/>
    <property type="molecule type" value="Genomic_DNA"/>
</dbReference>
<dbReference type="AlphaFoldDB" id="U5H133"/>
<reference evidence="2 4" key="3">
    <citation type="journal article" date="2015" name="BMC Genomics">
        <title>Sex and parasites: genomic and transcriptomic analysis of Microbotryum lychnidis-dioicae, the biotrophic and plant-castrating anther smut fungus.</title>
        <authorList>
            <person name="Perlin M.H."/>
            <person name="Amselem J."/>
            <person name="Fontanillas E."/>
            <person name="Toh S.S."/>
            <person name="Chen Z."/>
            <person name="Goldberg J."/>
            <person name="Duplessis S."/>
            <person name="Henrissat B."/>
            <person name="Young S."/>
            <person name="Zeng Q."/>
            <person name="Aguileta G."/>
            <person name="Petit E."/>
            <person name="Badouin H."/>
            <person name="Andrews J."/>
            <person name="Razeeq D."/>
            <person name="Gabaldon T."/>
            <person name="Quesneville H."/>
            <person name="Giraud T."/>
            <person name="Hood M.E."/>
            <person name="Schultz D.J."/>
            <person name="Cuomo C.A."/>
        </authorList>
    </citation>
    <scope>NUCLEOTIDE SEQUENCE [LARGE SCALE GENOMIC DNA]</scope>
    <source>
        <strain evidence="2">P1A1 Lamole</strain>
        <strain evidence="4">p1A1 Lamole</strain>
    </source>
</reference>
<organism evidence="2">
    <name type="scientific">Microbotryum lychnidis-dioicae (strain p1A1 Lamole / MvSl-1064)</name>
    <name type="common">Anther smut fungus</name>
    <dbReference type="NCBI Taxonomy" id="683840"/>
    <lineage>
        <taxon>Eukaryota</taxon>
        <taxon>Fungi</taxon>
        <taxon>Dikarya</taxon>
        <taxon>Basidiomycota</taxon>
        <taxon>Pucciniomycotina</taxon>
        <taxon>Microbotryomycetes</taxon>
        <taxon>Microbotryales</taxon>
        <taxon>Microbotryaceae</taxon>
        <taxon>Microbotryum</taxon>
    </lineage>
</organism>
<keyword evidence="4" id="KW-1185">Reference proteome</keyword>
<evidence type="ECO:0000313" key="3">
    <source>
        <dbReference type="EnsemblFungi" id="MVLG_01096T0"/>
    </source>
</evidence>
<feature type="region of interest" description="Disordered" evidence="1">
    <location>
        <begin position="81"/>
        <end position="100"/>
    </location>
</feature>
<dbReference type="HOGENOM" id="CLU_669394_0_0_1"/>
<name>U5H133_USTV1</name>
<dbReference type="OrthoDB" id="10424196at2759"/>
<reference evidence="3" key="4">
    <citation type="submission" date="2015-06" db="UniProtKB">
        <authorList>
            <consortium name="EnsemblFungi"/>
        </authorList>
    </citation>
    <scope>IDENTIFICATION</scope>
</reference>
<dbReference type="EMBL" id="GL541648">
    <property type="protein sequence ID" value="KDE08636.1"/>
    <property type="molecule type" value="Genomic_DNA"/>
</dbReference>
<dbReference type="Proteomes" id="UP000017200">
    <property type="component" value="Unassembled WGS sequence"/>
</dbReference>
<gene>
    <name evidence="2" type="ORF">MVLG_01096</name>
</gene>
<evidence type="ECO:0000313" key="4">
    <source>
        <dbReference type="Proteomes" id="UP000017200"/>
    </source>
</evidence>
<evidence type="ECO:0000256" key="1">
    <source>
        <dbReference type="SAM" id="MobiDB-lite"/>
    </source>
</evidence>
<accession>U5H133</accession>
<reference evidence="4" key="1">
    <citation type="submission" date="2010-11" db="EMBL/GenBank/DDBJ databases">
        <title>The genome sequence of Microbotryum violaceum strain p1A1 Lamole.</title>
        <authorList>
            <person name="Cuomo C."/>
            <person name="Perlin M."/>
            <person name="Young S.K."/>
            <person name="Zeng Q."/>
            <person name="Gargeya S."/>
            <person name="Alvarado L."/>
            <person name="Berlin A."/>
            <person name="Chapman S.B."/>
            <person name="Chen Z."/>
            <person name="Freedman E."/>
            <person name="Gellesch M."/>
            <person name="Goldberg J."/>
            <person name="Griggs A."/>
            <person name="Gujja S."/>
            <person name="Heilman E."/>
            <person name="Heiman D."/>
            <person name="Howarth C."/>
            <person name="Mehta T."/>
            <person name="Neiman D."/>
            <person name="Pearson M."/>
            <person name="Roberts A."/>
            <person name="Saif S."/>
            <person name="Shea T."/>
            <person name="Shenoy N."/>
            <person name="Sisk P."/>
            <person name="Stolte C."/>
            <person name="Sykes S."/>
            <person name="White J."/>
            <person name="Yandava C."/>
            <person name="Haas B."/>
            <person name="Nusbaum C."/>
            <person name="Birren B."/>
        </authorList>
    </citation>
    <scope>NUCLEOTIDE SEQUENCE [LARGE SCALE GENOMIC DNA]</scope>
    <source>
        <strain evidence="4">p1A1 Lamole</strain>
    </source>
</reference>